<evidence type="ECO:0000256" key="3">
    <source>
        <dbReference type="ARBA" id="ARBA00022840"/>
    </source>
</evidence>
<accession>A0A941IVH2</accession>
<dbReference type="Gene3D" id="3.40.50.300">
    <property type="entry name" value="P-loop containing nucleotide triphosphate hydrolases"/>
    <property type="match status" value="1"/>
</dbReference>
<dbReference type="FunFam" id="3.40.50.300:FF:000134">
    <property type="entry name" value="Iron-enterobactin ABC transporter ATP-binding protein"/>
    <property type="match status" value="1"/>
</dbReference>
<sequence>MSTLTATDVRVVLPGGTVAVDGVSLQVASGGWLAVLGPNGAGKSTLLRALAGLIPYQGTVTFDPGPAGRGRRELARILAYLPQRPVLPPELAVRDYVLLGRTPYLGYLGVPGAGDRELVEGVLERLELGPLARRRLGTLSGGERQRAALARALAQRPRALLLDEPTTALDLGHQQQVLELVDGLRREDGLTVVTTLHDLTAAAQYAERLVLLDRGRTAADGTPAEVLTAERVAAVYRAIVSVSTDILGVPAVTPVRPGTAGIHADAMSTLRDHRPPANP</sequence>
<name>A0A941IVH2_9ACTN</name>
<dbReference type="AlphaFoldDB" id="A0A941IVH2"/>
<dbReference type="PANTHER" id="PTHR42794:SF1">
    <property type="entry name" value="HEMIN IMPORT ATP-BINDING PROTEIN HMUV"/>
    <property type="match status" value="1"/>
</dbReference>
<keyword evidence="4" id="KW-1278">Translocase</keyword>
<dbReference type="InterPro" id="IPR027417">
    <property type="entry name" value="P-loop_NTPase"/>
</dbReference>
<keyword evidence="3 6" id="KW-0067">ATP-binding</keyword>
<dbReference type="PROSITE" id="PS50893">
    <property type="entry name" value="ABC_TRANSPORTER_2"/>
    <property type="match status" value="1"/>
</dbReference>
<evidence type="ECO:0000313" key="7">
    <source>
        <dbReference type="Proteomes" id="UP000675781"/>
    </source>
</evidence>
<dbReference type="SMART" id="SM00382">
    <property type="entry name" value="AAA"/>
    <property type="match status" value="1"/>
</dbReference>
<gene>
    <name evidence="6" type="ORF">KDL01_39195</name>
</gene>
<dbReference type="GO" id="GO:0005524">
    <property type="term" value="F:ATP binding"/>
    <property type="evidence" value="ECO:0007669"/>
    <property type="project" value="UniProtKB-KW"/>
</dbReference>
<protein>
    <submittedName>
        <fullName evidence="6">ABC transporter ATP-binding protein</fullName>
    </submittedName>
</protein>
<dbReference type="Proteomes" id="UP000675781">
    <property type="component" value="Unassembled WGS sequence"/>
</dbReference>
<keyword evidence="7" id="KW-1185">Reference proteome</keyword>
<dbReference type="EMBL" id="JAGSOG010000430">
    <property type="protein sequence ID" value="MBR7839353.1"/>
    <property type="molecule type" value="Genomic_DNA"/>
</dbReference>
<comment type="caution">
    <text evidence="6">The sequence shown here is derived from an EMBL/GenBank/DDBJ whole genome shotgun (WGS) entry which is preliminary data.</text>
</comment>
<evidence type="ECO:0000256" key="1">
    <source>
        <dbReference type="ARBA" id="ARBA00022448"/>
    </source>
</evidence>
<keyword evidence="2" id="KW-0547">Nucleotide-binding</keyword>
<dbReference type="InterPro" id="IPR003439">
    <property type="entry name" value="ABC_transporter-like_ATP-bd"/>
</dbReference>
<evidence type="ECO:0000256" key="4">
    <source>
        <dbReference type="ARBA" id="ARBA00022967"/>
    </source>
</evidence>
<dbReference type="PROSITE" id="PS00211">
    <property type="entry name" value="ABC_TRANSPORTER_1"/>
    <property type="match status" value="1"/>
</dbReference>
<evidence type="ECO:0000259" key="5">
    <source>
        <dbReference type="PROSITE" id="PS50893"/>
    </source>
</evidence>
<dbReference type="GO" id="GO:0016887">
    <property type="term" value="F:ATP hydrolysis activity"/>
    <property type="evidence" value="ECO:0007669"/>
    <property type="project" value="InterPro"/>
</dbReference>
<dbReference type="PANTHER" id="PTHR42794">
    <property type="entry name" value="HEMIN IMPORT ATP-BINDING PROTEIN HMUV"/>
    <property type="match status" value="1"/>
</dbReference>
<dbReference type="Pfam" id="PF00005">
    <property type="entry name" value="ABC_tran"/>
    <property type="match status" value="1"/>
</dbReference>
<dbReference type="InterPro" id="IPR017871">
    <property type="entry name" value="ABC_transporter-like_CS"/>
</dbReference>
<evidence type="ECO:0000256" key="2">
    <source>
        <dbReference type="ARBA" id="ARBA00022741"/>
    </source>
</evidence>
<dbReference type="SUPFAM" id="SSF52540">
    <property type="entry name" value="P-loop containing nucleoside triphosphate hydrolases"/>
    <property type="match status" value="1"/>
</dbReference>
<proteinExistence type="predicted"/>
<keyword evidence="1" id="KW-0813">Transport</keyword>
<dbReference type="RefSeq" id="WP_212533790.1">
    <property type="nucleotide sequence ID" value="NZ_JAGSOG010000430.1"/>
</dbReference>
<feature type="domain" description="ABC transporter" evidence="5">
    <location>
        <begin position="4"/>
        <end position="239"/>
    </location>
</feature>
<dbReference type="InterPro" id="IPR003593">
    <property type="entry name" value="AAA+_ATPase"/>
</dbReference>
<evidence type="ECO:0000313" key="6">
    <source>
        <dbReference type="EMBL" id="MBR7839353.1"/>
    </source>
</evidence>
<organism evidence="6 7">
    <name type="scientific">Actinospica durhamensis</name>
    <dbReference type="NCBI Taxonomy" id="1508375"/>
    <lineage>
        <taxon>Bacteria</taxon>
        <taxon>Bacillati</taxon>
        <taxon>Actinomycetota</taxon>
        <taxon>Actinomycetes</taxon>
        <taxon>Catenulisporales</taxon>
        <taxon>Actinospicaceae</taxon>
        <taxon>Actinospica</taxon>
    </lineage>
</organism>
<reference evidence="6" key="1">
    <citation type="submission" date="2021-04" db="EMBL/GenBank/DDBJ databases">
        <title>Genome based classification of Actinospica acidithermotolerans sp. nov., an actinobacterium isolated from an Indonesian hot spring.</title>
        <authorList>
            <person name="Kusuma A.B."/>
            <person name="Putra K.E."/>
            <person name="Nafisah S."/>
            <person name="Loh J."/>
            <person name="Nouioui I."/>
            <person name="Goodfellow M."/>
        </authorList>
    </citation>
    <scope>NUCLEOTIDE SEQUENCE</scope>
    <source>
        <strain evidence="6">CSCA 57</strain>
    </source>
</reference>